<protein>
    <recommendedName>
        <fullName evidence="6">Serine/threonine protein phosphatase 2A regulatory subunit</fullName>
    </recommendedName>
</protein>
<evidence type="ECO:0008006" key="6">
    <source>
        <dbReference type="Google" id="ProtNLM"/>
    </source>
</evidence>
<dbReference type="SUPFAM" id="SSF48371">
    <property type="entry name" value="ARM repeat"/>
    <property type="match status" value="1"/>
</dbReference>
<feature type="region of interest" description="Disordered" evidence="3">
    <location>
        <begin position="151"/>
        <end position="191"/>
    </location>
</feature>
<dbReference type="AlphaFoldDB" id="A0AAV7S0C2"/>
<organism evidence="4 5">
    <name type="scientific">Pleurodeles waltl</name>
    <name type="common">Iberian ribbed newt</name>
    <dbReference type="NCBI Taxonomy" id="8319"/>
    <lineage>
        <taxon>Eukaryota</taxon>
        <taxon>Metazoa</taxon>
        <taxon>Chordata</taxon>
        <taxon>Craniata</taxon>
        <taxon>Vertebrata</taxon>
        <taxon>Euteleostomi</taxon>
        <taxon>Amphibia</taxon>
        <taxon>Batrachia</taxon>
        <taxon>Caudata</taxon>
        <taxon>Salamandroidea</taxon>
        <taxon>Salamandridae</taxon>
        <taxon>Pleurodelinae</taxon>
        <taxon>Pleurodeles</taxon>
    </lineage>
</organism>
<evidence type="ECO:0000313" key="4">
    <source>
        <dbReference type="EMBL" id="KAJ1157442.1"/>
    </source>
</evidence>
<sequence length="686" mass="78775">MKGCRCGEPTDSCSTCVYSTTQLLRNFGNSKLGEKRVECCPFTIRHQGTGTNPRNSAPRFSSLIRTKRAKREQARLSPVGQNEIHATPLLSSFTNQEKTQPPKTYTTPIAGSPTTRAPALQGITALKAQQVNRSTPSLLQGEDARRIGPLHTEKRCRFRPFQQGQSQQPSGGHERIPRHVRREKRQREGGGQQFLSAAPGWCLSCPHSAAMSAISAAEKVDGFTRKSVRKAQRQKRSQGSSQFRCQGSLVELSPLPHLRDAASNEQQDLFCQKLQQCCVLFDFMDSVSDLKSKEIKRATLNELVEYVSTNRGVIVEHAYTDIVRMISSNLFRTLPPSDNPEFDPEEDEPTLEASWPHIQLVYEFFLRFLESQDFQPSIAKRYIDQKFVQQLLELFDSEDPRERDFLKTVLHRIYGKFLGLRAFIRKQINNIFLRFIYETDHFNGVAELLEILGSIINGFALPLKAEHKQFLMKVLIPMHTAKGLALFHAQLAYCVVQFLEKDTTLTEPVIRGLLKFWPKTCSQKEVMYLGEIEEILDVIEPTQFKKIQEPLFKQISKCVSSSHFQVAERALYFWNNEYILSLIEENIDKILPIMFGSLYKISKEHWNPTIVALVYNVLKTLMEMNGKLFDELTGSYKAEKQRERKKELEREELWRKLDELKLKKALAEKQKFNHNVQNAQNNKIAK</sequence>
<dbReference type="EMBL" id="JANPWB010000009">
    <property type="protein sequence ID" value="KAJ1157442.1"/>
    <property type="molecule type" value="Genomic_DNA"/>
</dbReference>
<accession>A0AAV7S0C2</accession>
<dbReference type="InterPro" id="IPR016024">
    <property type="entry name" value="ARM-type_fold"/>
</dbReference>
<dbReference type="Pfam" id="PF01603">
    <property type="entry name" value="B56"/>
    <property type="match status" value="1"/>
</dbReference>
<keyword evidence="5" id="KW-1185">Reference proteome</keyword>
<dbReference type="GO" id="GO:0000159">
    <property type="term" value="C:protein phosphatase type 2A complex"/>
    <property type="evidence" value="ECO:0007669"/>
    <property type="project" value="InterPro"/>
</dbReference>
<dbReference type="GO" id="GO:0005634">
    <property type="term" value="C:nucleus"/>
    <property type="evidence" value="ECO:0007669"/>
    <property type="project" value="TreeGrafter"/>
</dbReference>
<dbReference type="GO" id="GO:0005829">
    <property type="term" value="C:cytosol"/>
    <property type="evidence" value="ECO:0007669"/>
    <property type="project" value="TreeGrafter"/>
</dbReference>
<dbReference type="FunFam" id="1.25.10.10:FF:000010">
    <property type="entry name" value="Serine/threonine-protein phosphatase 2A 56 kDa regulatory subunit"/>
    <property type="match status" value="1"/>
</dbReference>
<dbReference type="Gene3D" id="1.25.10.10">
    <property type="entry name" value="Leucine-rich Repeat Variant"/>
    <property type="match status" value="1"/>
</dbReference>
<keyword evidence="2" id="KW-0175">Coiled coil</keyword>
<name>A0AAV7S0C2_PLEWA</name>
<evidence type="ECO:0000313" key="5">
    <source>
        <dbReference type="Proteomes" id="UP001066276"/>
    </source>
</evidence>
<feature type="compositionally biased region" description="Low complexity" evidence="3">
    <location>
        <begin position="159"/>
        <end position="171"/>
    </location>
</feature>
<comment type="similarity">
    <text evidence="1">Belongs to the phosphatase 2A regulatory subunit B56 family.</text>
</comment>
<gene>
    <name evidence="4" type="ORF">NDU88_010154</name>
</gene>
<dbReference type="GO" id="GO:0007165">
    <property type="term" value="P:signal transduction"/>
    <property type="evidence" value="ECO:0007669"/>
    <property type="project" value="InterPro"/>
</dbReference>
<comment type="caution">
    <text evidence="4">The sequence shown here is derived from an EMBL/GenBank/DDBJ whole genome shotgun (WGS) entry which is preliminary data.</text>
</comment>
<proteinExistence type="inferred from homology"/>
<evidence type="ECO:0000256" key="2">
    <source>
        <dbReference type="SAM" id="Coils"/>
    </source>
</evidence>
<dbReference type="PANTHER" id="PTHR10257">
    <property type="entry name" value="SERINE/THREONINE PROTEIN PHOSPHATASE 2A PP2A REGULATORY SUBUNIT B"/>
    <property type="match status" value="1"/>
</dbReference>
<feature type="region of interest" description="Disordered" evidence="3">
    <location>
        <begin position="95"/>
        <end position="115"/>
    </location>
</feature>
<evidence type="ECO:0000256" key="3">
    <source>
        <dbReference type="SAM" id="MobiDB-lite"/>
    </source>
</evidence>
<reference evidence="4" key="1">
    <citation type="journal article" date="2022" name="bioRxiv">
        <title>Sequencing and chromosome-scale assembly of the giantPleurodeles waltlgenome.</title>
        <authorList>
            <person name="Brown T."/>
            <person name="Elewa A."/>
            <person name="Iarovenko S."/>
            <person name="Subramanian E."/>
            <person name="Araus A.J."/>
            <person name="Petzold A."/>
            <person name="Susuki M."/>
            <person name="Suzuki K.-i.T."/>
            <person name="Hayashi T."/>
            <person name="Toyoda A."/>
            <person name="Oliveira C."/>
            <person name="Osipova E."/>
            <person name="Leigh N.D."/>
            <person name="Simon A."/>
            <person name="Yun M.H."/>
        </authorList>
    </citation>
    <scope>NUCLEOTIDE SEQUENCE</scope>
    <source>
        <strain evidence="4">20211129_DDA</strain>
        <tissue evidence="4">Liver</tissue>
    </source>
</reference>
<evidence type="ECO:0000256" key="1">
    <source>
        <dbReference type="ARBA" id="ARBA00009745"/>
    </source>
</evidence>
<dbReference type="PANTHER" id="PTHR10257:SF6">
    <property type="entry name" value="SERINE_THREONINE-PROTEIN PHOSPHATASE 2A 56 KDA REGULATORY SUBUNIT ALPHA ISOFORM"/>
    <property type="match status" value="1"/>
</dbReference>
<feature type="coiled-coil region" evidence="2">
    <location>
        <begin position="650"/>
        <end position="682"/>
    </location>
</feature>
<dbReference type="InterPro" id="IPR011989">
    <property type="entry name" value="ARM-like"/>
</dbReference>
<dbReference type="InterPro" id="IPR002554">
    <property type="entry name" value="PP2A_B56"/>
</dbReference>
<dbReference type="GO" id="GO:0072542">
    <property type="term" value="F:protein phosphatase activator activity"/>
    <property type="evidence" value="ECO:0007669"/>
    <property type="project" value="TreeGrafter"/>
</dbReference>
<dbReference type="Proteomes" id="UP001066276">
    <property type="component" value="Chromosome 5"/>
</dbReference>